<feature type="transmembrane region" description="Helical" evidence="1">
    <location>
        <begin position="136"/>
        <end position="159"/>
    </location>
</feature>
<keyword evidence="1" id="KW-1133">Transmembrane helix</keyword>
<feature type="transmembrane region" description="Helical" evidence="1">
    <location>
        <begin position="100"/>
        <end position="124"/>
    </location>
</feature>
<evidence type="ECO:0000256" key="1">
    <source>
        <dbReference type="SAM" id="Phobius"/>
    </source>
</evidence>
<dbReference type="EMBL" id="CAXDID020000141">
    <property type="protein sequence ID" value="CAL6039223.1"/>
    <property type="molecule type" value="Genomic_DNA"/>
</dbReference>
<dbReference type="AlphaFoldDB" id="A0AA86N710"/>
<sequence length="220" mass="25760">MFFRHHFWLVSIYEYEEDTDGEKYIQMVSRCCMYLNYMSLSSYIQTWLKVLMAVYRYQGEKAIRLSFSIIDSVVTLVFLTAVISRPFIAYTSTLFQDLNMFIAGFFGFLALIYLIMGSLLLHSLRQFYQCISRPVISFFTISVLFCSVSVMRISCIIWSKLTDVRLNSNCFVTLCIFIPDTIPCCVFFYSQYLIIKEGEVKRKSIRDGETESMIIKSPYV</sequence>
<reference evidence="2" key="1">
    <citation type="submission" date="2023-06" db="EMBL/GenBank/DDBJ databases">
        <authorList>
            <person name="Kurt Z."/>
        </authorList>
    </citation>
    <scope>NUCLEOTIDE SEQUENCE</scope>
</reference>
<dbReference type="EMBL" id="CATOUU010000042">
    <property type="protein sequence ID" value="CAI9914003.1"/>
    <property type="molecule type" value="Genomic_DNA"/>
</dbReference>
<gene>
    <name evidence="2" type="ORF">HINF_LOCUS1648</name>
    <name evidence="3" type="ORF">HINF_LOCUS23018</name>
    <name evidence="4" type="ORF">HINF_LOCUS37754</name>
</gene>
<proteinExistence type="predicted"/>
<name>A0AA86N710_9EUKA</name>
<dbReference type="EMBL" id="CAXDID020000065">
    <property type="protein sequence ID" value="CAL6011848.1"/>
    <property type="molecule type" value="Genomic_DNA"/>
</dbReference>
<keyword evidence="1 2" id="KW-0812">Transmembrane</keyword>
<evidence type="ECO:0000313" key="3">
    <source>
        <dbReference type="EMBL" id="CAL6011848.1"/>
    </source>
</evidence>
<organism evidence="2">
    <name type="scientific">Hexamita inflata</name>
    <dbReference type="NCBI Taxonomy" id="28002"/>
    <lineage>
        <taxon>Eukaryota</taxon>
        <taxon>Metamonada</taxon>
        <taxon>Diplomonadida</taxon>
        <taxon>Hexamitidae</taxon>
        <taxon>Hexamitinae</taxon>
        <taxon>Hexamita</taxon>
    </lineage>
</organism>
<keyword evidence="5" id="KW-1185">Reference proteome</keyword>
<evidence type="ECO:0000313" key="5">
    <source>
        <dbReference type="Proteomes" id="UP001642409"/>
    </source>
</evidence>
<accession>A0AA86N710</accession>
<feature type="transmembrane region" description="Helical" evidence="1">
    <location>
        <begin position="171"/>
        <end position="195"/>
    </location>
</feature>
<feature type="transmembrane region" description="Helical" evidence="1">
    <location>
        <begin position="67"/>
        <end position="88"/>
    </location>
</feature>
<protein>
    <submittedName>
        <fullName evidence="2">Transmembrane domain-containing protein</fullName>
    </submittedName>
    <submittedName>
        <fullName evidence="3">Transmembrane_domain-containing protein</fullName>
    </submittedName>
</protein>
<comment type="caution">
    <text evidence="2">The sequence shown here is derived from an EMBL/GenBank/DDBJ whole genome shotgun (WGS) entry which is preliminary data.</text>
</comment>
<reference evidence="3 5" key="2">
    <citation type="submission" date="2024-07" db="EMBL/GenBank/DDBJ databases">
        <authorList>
            <person name="Akdeniz Z."/>
        </authorList>
    </citation>
    <scope>NUCLEOTIDE SEQUENCE [LARGE SCALE GENOMIC DNA]</scope>
</reference>
<evidence type="ECO:0000313" key="2">
    <source>
        <dbReference type="EMBL" id="CAI9914003.1"/>
    </source>
</evidence>
<keyword evidence="1" id="KW-0472">Membrane</keyword>
<evidence type="ECO:0000313" key="4">
    <source>
        <dbReference type="EMBL" id="CAL6039223.1"/>
    </source>
</evidence>
<dbReference type="Proteomes" id="UP001642409">
    <property type="component" value="Unassembled WGS sequence"/>
</dbReference>